<evidence type="ECO:0000313" key="5">
    <source>
        <dbReference type="Proteomes" id="UP000440578"/>
    </source>
</evidence>
<feature type="signal peptide" evidence="2">
    <location>
        <begin position="1"/>
        <end position="31"/>
    </location>
</feature>
<dbReference type="SUPFAM" id="SSF57625">
    <property type="entry name" value="Invertebrate chitin-binding proteins"/>
    <property type="match status" value="1"/>
</dbReference>
<dbReference type="InterPro" id="IPR036508">
    <property type="entry name" value="Chitin-bd_dom_sf"/>
</dbReference>
<dbReference type="Gene3D" id="2.170.140.10">
    <property type="entry name" value="Chitin binding domain"/>
    <property type="match status" value="1"/>
</dbReference>
<protein>
    <recommendedName>
        <fullName evidence="3">Chitin-binding type-2 domain-containing protein</fullName>
    </recommendedName>
</protein>
<dbReference type="GO" id="GO:0008061">
    <property type="term" value="F:chitin binding"/>
    <property type="evidence" value="ECO:0007669"/>
    <property type="project" value="InterPro"/>
</dbReference>
<feature type="compositionally biased region" description="Polar residues" evidence="1">
    <location>
        <begin position="189"/>
        <end position="206"/>
    </location>
</feature>
<dbReference type="InterPro" id="IPR002557">
    <property type="entry name" value="Chitin-bd_dom"/>
</dbReference>
<dbReference type="PANTHER" id="PTHR22933:SF42">
    <property type="entry name" value="FI18455P1-RELATED"/>
    <property type="match status" value="1"/>
</dbReference>
<dbReference type="Proteomes" id="UP000440578">
    <property type="component" value="Unassembled WGS sequence"/>
</dbReference>
<name>A0A6A4W460_AMPAM</name>
<feature type="domain" description="Chitin-binding type-2" evidence="3">
    <location>
        <begin position="109"/>
        <end position="171"/>
    </location>
</feature>
<feature type="region of interest" description="Disordered" evidence="1">
    <location>
        <begin position="187"/>
        <end position="323"/>
    </location>
</feature>
<evidence type="ECO:0000313" key="4">
    <source>
        <dbReference type="EMBL" id="KAF0302086.1"/>
    </source>
</evidence>
<organism evidence="4 5">
    <name type="scientific">Amphibalanus amphitrite</name>
    <name type="common">Striped barnacle</name>
    <name type="synonym">Balanus amphitrite</name>
    <dbReference type="NCBI Taxonomy" id="1232801"/>
    <lineage>
        <taxon>Eukaryota</taxon>
        <taxon>Metazoa</taxon>
        <taxon>Ecdysozoa</taxon>
        <taxon>Arthropoda</taxon>
        <taxon>Crustacea</taxon>
        <taxon>Multicrustacea</taxon>
        <taxon>Cirripedia</taxon>
        <taxon>Thoracica</taxon>
        <taxon>Thoracicalcarea</taxon>
        <taxon>Balanomorpha</taxon>
        <taxon>Balanoidea</taxon>
        <taxon>Balanidae</taxon>
        <taxon>Amphibalaninae</taxon>
        <taxon>Amphibalanus</taxon>
    </lineage>
</organism>
<comment type="caution">
    <text evidence="4">The sequence shown here is derived from an EMBL/GenBank/DDBJ whole genome shotgun (WGS) entry which is preliminary data.</text>
</comment>
<feature type="chain" id="PRO_5025376322" description="Chitin-binding type-2 domain-containing protein" evidence="2">
    <location>
        <begin position="32"/>
        <end position="323"/>
    </location>
</feature>
<keyword evidence="5" id="KW-1185">Reference proteome</keyword>
<accession>A0A6A4W460</accession>
<evidence type="ECO:0000259" key="3">
    <source>
        <dbReference type="PROSITE" id="PS50940"/>
    </source>
</evidence>
<dbReference type="EMBL" id="VIIS01001097">
    <property type="protein sequence ID" value="KAF0302086.1"/>
    <property type="molecule type" value="Genomic_DNA"/>
</dbReference>
<feature type="compositionally biased region" description="Pro residues" evidence="1">
    <location>
        <begin position="239"/>
        <end position="296"/>
    </location>
</feature>
<dbReference type="Pfam" id="PF01607">
    <property type="entry name" value="CBM_14"/>
    <property type="match status" value="1"/>
</dbReference>
<feature type="region of interest" description="Disordered" evidence="1">
    <location>
        <begin position="46"/>
        <end position="83"/>
    </location>
</feature>
<dbReference type="InterPro" id="IPR052976">
    <property type="entry name" value="Scoloptoxin-like"/>
</dbReference>
<dbReference type="PANTHER" id="PTHR22933">
    <property type="entry name" value="FI18007P1-RELATED"/>
    <property type="match status" value="1"/>
</dbReference>
<sequence>MPAVHSSGCVPVSLTAACSASFAALAALATAQSGYSYGAPPTTAKPGYDYQEPSDPFGAGNNPGGAVVKPSAEEDHHHGSSDPLQWLRDAVPGEPGVDYPIYATIPPTGFTCDGRIAGYYADVEAGCQPFHVCSPVPGGEAMKLSFLCPNGTIFNQEGFACQWWNEVDCDSAEQFYSKNEEIGVVPDSAASNNVGSVVNGPASEQNQYQAPQTTPRPQYQPPQTTPRPQYQAPQTSRPRPQPQPSRPRPQPVRPQPQPSRPRPQPVRPQPQPSRPRPQPVRPQPQPSRPRPQPVRPVPNQYIPPTTTTTTLRPPPGLYNLPRN</sequence>
<dbReference type="AlphaFoldDB" id="A0A6A4W460"/>
<feature type="compositionally biased region" description="Basic and acidic residues" evidence="1">
    <location>
        <begin position="71"/>
        <end position="80"/>
    </location>
</feature>
<dbReference type="PRINTS" id="PR01217">
    <property type="entry name" value="PRICHEXTENSN"/>
</dbReference>
<evidence type="ECO:0000256" key="1">
    <source>
        <dbReference type="SAM" id="MobiDB-lite"/>
    </source>
</evidence>
<feature type="compositionally biased region" description="Low complexity" evidence="1">
    <location>
        <begin position="207"/>
        <end position="217"/>
    </location>
</feature>
<gene>
    <name evidence="4" type="ORF">FJT64_025828</name>
</gene>
<dbReference type="PROSITE" id="PS50940">
    <property type="entry name" value="CHIT_BIND_II"/>
    <property type="match status" value="1"/>
</dbReference>
<evidence type="ECO:0000256" key="2">
    <source>
        <dbReference type="SAM" id="SignalP"/>
    </source>
</evidence>
<proteinExistence type="predicted"/>
<dbReference type="OrthoDB" id="10052888at2759"/>
<dbReference type="GO" id="GO:0005576">
    <property type="term" value="C:extracellular region"/>
    <property type="evidence" value="ECO:0007669"/>
    <property type="project" value="InterPro"/>
</dbReference>
<feature type="compositionally biased region" description="Low complexity" evidence="1">
    <location>
        <begin position="226"/>
        <end position="238"/>
    </location>
</feature>
<dbReference type="SMART" id="SM00494">
    <property type="entry name" value="ChtBD2"/>
    <property type="match status" value="1"/>
</dbReference>
<keyword evidence="2" id="KW-0732">Signal</keyword>
<reference evidence="4 5" key="1">
    <citation type="submission" date="2019-07" db="EMBL/GenBank/DDBJ databases">
        <title>Draft genome assembly of a fouling barnacle, Amphibalanus amphitrite (Darwin, 1854): The first reference genome for Thecostraca.</title>
        <authorList>
            <person name="Kim W."/>
        </authorList>
    </citation>
    <scope>NUCLEOTIDE SEQUENCE [LARGE SCALE GENOMIC DNA]</scope>
    <source>
        <strain evidence="4">SNU_AA5</strain>
        <tissue evidence="4">Soma without cirri and trophi</tissue>
    </source>
</reference>